<evidence type="ECO:0000313" key="1">
    <source>
        <dbReference type="EMBL" id="KAA6336895.1"/>
    </source>
</evidence>
<dbReference type="EMBL" id="SNRY01000750">
    <property type="protein sequence ID" value="KAA6336895.1"/>
    <property type="molecule type" value="Genomic_DNA"/>
</dbReference>
<comment type="caution">
    <text evidence="1">The sequence shown here is derived from an EMBL/GenBank/DDBJ whole genome shotgun (WGS) entry which is preliminary data.</text>
</comment>
<accession>A0A5J4RUA3</accession>
<sequence length="75" mass="8834">MNDLLRTEFFSLLTENSQKVIHEEMQNAYRNFVGQVEIIASGNDYTIIYRNLSIIRIELAFLESFHQYGEEKKCA</sequence>
<protein>
    <submittedName>
        <fullName evidence="1">Uncharacterized protein</fullName>
    </submittedName>
</protein>
<proteinExistence type="predicted"/>
<gene>
    <name evidence="1" type="ORF">EZS27_014976</name>
</gene>
<name>A0A5J4RUA3_9ZZZZ</name>
<organism evidence="1">
    <name type="scientific">termite gut metagenome</name>
    <dbReference type="NCBI Taxonomy" id="433724"/>
    <lineage>
        <taxon>unclassified sequences</taxon>
        <taxon>metagenomes</taxon>
        <taxon>organismal metagenomes</taxon>
    </lineage>
</organism>
<reference evidence="1" key="1">
    <citation type="submission" date="2019-03" db="EMBL/GenBank/DDBJ databases">
        <title>Single cell metagenomics reveals metabolic interactions within the superorganism composed of flagellate Streblomastix strix and complex community of Bacteroidetes bacteria on its surface.</title>
        <authorList>
            <person name="Treitli S.C."/>
            <person name="Kolisko M."/>
            <person name="Husnik F."/>
            <person name="Keeling P."/>
            <person name="Hampl V."/>
        </authorList>
    </citation>
    <scope>NUCLEOTIDE SEQUENCE</scope>
    <source>
        <strain evidence="1">STM</strain>
    </source>
</reference>
<dbReference type="AlphaFoldDB" id="A0A5J4RUA3"/>